<evidence type="ECO:0000313" key="10">
    <source>
        <dbReference type="Proteomes" id="UP001230051"/>
    </source>
</evidence>
<dbReference type="GO" id="GO:0005634">
    <property type="term" value="C:nucleus"/>
    <property type="evidence" value="ECO:0007669"/>
    <property type="project" value="UniProtKB-SubCell"/>
</dbReference>
<evidence type="ECO:0000256" key="3">
    <source>
        <dbReference type="ARBA" id="ARBA00023155"/>
    </source>
</evidence>
<dbReference type="PROSITE" id="PS50071">
    <property type="entry name" value="HOMEOBOX_2"/>
    <property type="match status" value="1"/>
</dbReference>
<feature type="DNA-binding region" description="Homeobox" evidence="5">
    <location>
        <begin position="122"/>
        <end position="181"/>
    </location>
</feature>
<comment type="subcellular location">
    <subcellularLocation>
        <location evidence="1 5 6">Nucleus</location>
    </subcellularLocation>
</comment>
<dbReference type="Gene3D" id="1.10.10.60">
    <property type="entry name" value="Homeodomain-like"/>
    <property type="match status" value="1"/>
</dbReference>
<sequence>MSACVRPLTSFLIQDILANREDDTCFPKTCSNRVEELRTAGEERSAAVVAKLPFGEFELSGENEKKEVSETVQDFNNVIKTDSQEMGLTTAGVSPPHEEKEWNRSSCPTTSDHASQGVSAKQKRSRAAFTHLQVLELEKKFSYQKYLSAPERAHLAHSLKLTETQVKIWFQNRRYKTKRKLLTAEYGMDPLQKQSPFLPTEDLIRASLLKSMYKAYHYQPYLYGMNAWSRAAW</sequence>
<dbReference type="GO" id="GO:0030154">
    <property type="term" value="P:cell differentiation"/>
    <property type="evidence" value="ECO:0007669"/>
    <property type="project" value="TreeGrafter"/>
</dbReference>
<name>A0AAD8CMI3_ACIOX</name>
<dbReference type="SUPFAM" id="SSF46689">
    <property type="entry name" value="Homeodomain-like"/>
    <property type="match status" value="1"/>
</dbReference>
<dbReference type="Pfam" id="PF00046">
    <property type="entry name" value="Homeodomain"/>
    <property type="match status" value="1"/>
</dbReference>
<dbReference type="InterPro" id="IPR009057">
    <property type="entry name" value="Homeodomain-like_sf"/>
</dbReference>
<accession>A0AAD8CMI3</accession>
<feature type="domain" description="Homeobox" evidence="8">
    <location>
        <begin position="120"/>
        <end position="180"/>
    </location>
</feature>
<evidence type="ECO:0000256" key="4">
    <source>
        <dbReference type="ARBA" id="ARBA00023242"/>
    </source>
</evidence>
<dbReference type="InterPro" id="IPR020479">
    <property type="entry name" value="HD_metazoa"/>
</dbReference>
<dbReference type="EMBL" id="JAGXEW010000036">
    <property type="protein sequence ID" value="KAK1154334.1"/>
    <property type="molecule type" value="Genomic_DNA"/>
</dbReference>
<feature type="region of interest" description="Disordered" evidence="7">
    <location>
        <begin position="88"/>
        <end position="122"/>
    </location>
</feature>
<dbReference type="InterPro" id="IPR001356">
    <property type="entry name" value="HD"/>
</dbReference>
<dbReference type="PRINTS" id="PR00024">
    <property type="entry name" value="HOMEOBOX"/>
</dbReference>
<dbReference type="PROSITE" id="PS00027">
    <property type="entry name" value="HOMEOBOX_1"/>
    <property type="match status" value="1"/>
</dbReference>
<evidence type="ECO:0000313" key="9">
    <source>
        <dbReference type="EMBL" id="KAK1154334.1"/>
    </source>
</evidence>
<feature type="compositionally biased region" description="Polar residues" evidence="7">
    <location>
        <begin position="104"/>
        <end position="119"/>
    </location>
</feature>
<dbReference type="InterPro" id="IPR017970">
    <property type="entry name" value="Homeobox_CS"/>
</dbReference>
<keyword evidence="10" id="KW-1185">Reference proteome</keyword>
<reference evidence="9" key="1">
    <citation type="submission" date="2022-02" db="EMBL/GenBank/DDBJ databases">
        <title>Atlantic sturgeon de novo genome assembly.</title>
        <authorList>
            <person name="Stock M."/>
            <person name="Klopp C."/>
            <person name="Guiguen Y."/>
            <person name="Cabau C."/>
            <person name="Parinello H."/>
            <person name="Santidrian Yebra-Pimentel E."/>
            <person name="Kuhl H."/>
            <person name="Dirks R.P."/>
            <person name="Guessner J."/>
            <person name="Wuertz S."/>
            <person name="Du K."/>
            <person name="Schartl M."/>
        </authorList>
    </citation>
    <scope>NUCLEOTIDE SEQUENCE</scope>
    <source>
        <strain evidence="9">STURGEONOMICS-FGT-2020</strain>
        <tissue evidence="9">Whole blood</tissue>
    </source>
</reference>
<evidence type="ECO:0000256" key="2">
    <source>
        <dbReference type="ARBA" id="ARBA00023125"/>
    </source>
</evidence>
<evidence type="ECO:0000256" key="6">
    <source>
        <dbReference type="RuleBase" id="RU000682"/>
    </source>
</evidence>
<dbReference type="InterPro" id="IPR050394">
    <property type="entry name" value="Homeobox_NK-like"/>
</dbReference>
<evidence type="ECO:0000259" key="8">
    <source>
        <dbReference type="PROSITE" id="PS50071"/>
    </source>
</evidence>
<dbReference type="Proteomes" id="UP001230051">
    <property type="component" value="Unassembled WGS sequence"/>
</dbReference>
<dbReference type="SMART" id="SM00389">
    <property type="entry name" value="HOX"/>
    <property type="match status" value="1"/>
</dbReference>
<keyword evidence="4 5" id="KW-0539">Nucleus</keyword>
<proteinExistence type="predicted"/>
<dbReference type="CDD" id="cd00086">
    <property type="entry name" value="homeodomain"/>
    <property type="match status" value="1"/>
</dbReference>
<dbReference type="GO" id="GO:0000981">
    <property type="term" value="F:DNA-binding transcription factor activity, RNA polymerase II-specific"/>
    <property type="evidence" value="ECO:0007669"/>
    <property type="project" value="InterPro"/>
</dbReference>
<gene>
    <name evidence="9" type="primary">NKX3-1</name>
    <name evidence="9" type="ORF">AOXY_G28659</name>
</gene>
<evidence type="ECO:0000256" key="5">
    <source>
        <dbReference type="PROSITE-ProRule" id="PRU00108"/>
    </source>
</evidence>
<protein>
    <submittedName>
        <fullName evidence="9">Homeobox protein koza-like</fullName>
    </submittedName>
</protein>
<evidence type="ECO:0000256" key="1">
    <source>
        <dbReference type="ARBA" id="ARBA00004123"/>
    </source>
</evidence>
<evidence type="ECO:0000256" key="7">
    <source>
        <dbReference type="SAM" id="MobiDB-lite"/>
    </source>
</evidence>
<dbReference type="PANTHER" id="PTHR24340:SF38">
    <property type="entry name" value="HOMEOBOX PROTEIN NKX-3.1"/>
    <property type="match status" value="1"/>
</dbReference>
<comment type="caution">
    <text evidence="9">The sequence shown here is derived from an EMBL/GenBank/DDBJ whole genome shotgun (WGS) entry which is preliminary data.</text>
</comment>
<dbReference type="GO" id="GO:0000978">
    <property type="term" value="F:RNA polymerase II cis-regulatory region sequence-specific DNA binding"/>
    <property type="evidence" value="ECO:0007669"/>
    <property type="project" value="TreeGrafter"/>
</dbReference>
<dbReference type="PANTHER" id="PTHR24340">
    <property type="entry name" value="HOMEOBOX PROTEIN NKX"/>
    <property type="match status" value="1"/>
</dbReference>
<organism evidence="9 10">
    <name type="scientific">Acipenser oxyrinchus oxyrinchus</name>
    <dbReference type="NCBI Taxonomy" id="40147"/>
    <lineage>
        <taxon>Eukaryota</taxon>
        <taxon>Metazoa</taxon>
        <taxon>Chordata</taxon>
        <taxon>Craniata</taxon>
        <taxon>Vertebrata</taxon>
        <taxon>Euteleostomi</taxon>
        <taxon>Actinopterygii</taxon>
        <taxon>Chondrostei</taxon>
        <taxon>Acipenseriformes</taxon>
        <taxon>Acipenseridae</taxon>
        <taxon>Acipenser</taxon>
    </lineage>
</organism>
<keyword evidence="2 5" id="KW-0238">DNA-binding</keyword>
<dbReference type="AlphaFoldDB" id="A0AAD8CMI3"/>
<keyword evidence="3 5" id="KW-0371">Homeobox</keyword>